<dbReference type="InterPro" id="IPR011701">
    <property type="entry name" value="MFS"/>
</dbReference>
<dbReference type="Pfam" id="PF07690">
    <property type="entry name" value="MFS_1"/>
    <property type="match status" value="1"/>
</dbReference>
<protein>
    <recommendedName>
        <fullName evidence="7">Major facilitator superfamily (MFS) profile domain-containing protein</fullName>
    </recommendedName>
</protein>
<evidence type="ECO:0000256" key="3">
    <source>
        <dbReference type="ARBA" id="ARBA00022692"/>
    </source>
</evidence>
<keyword evidence="9" id="KW-1185">Reference proteome</keyword>
<comment type="subcellular location">
    <subcellularLocation>
        <location evidence="1">Membrane</location>
        <topology evidence="1">Multi-pass membrane protein</topology>
    </subcellularLocation>
</comment>
<dbReference type="GO" id="GO:0022857">
    <property type="term" value="F:transmembrane transporter activity"/>
    <property type="evidence" value="ECO:0007669"/>
    <property type="project" value="InterPro"/>
</dbReference>
<dbReference type="PANTHER" id="PTHR43791:SF32">
    <property type="entry name" value="MAJOR FACILITATOR SUPERFAMILY (MFS) PROFILE DOMAIN-CONTAINING PROTEIN"/>
    <property type="match status" value="1"/>
</dbReference>
<feature type="transmembrane region" description="Helical" evidence="6">
    <location>
        <begin position="165"/>
        <end position="187"/>
    </location>
</feature>
<feature type="transmembrane region" description="Helical" evidence="6">
    <location>
        <begin position="199"/>
        <end position="220"/>
    </location>
</feature>
<dbReference type="InterPro" id="IPR036259">
    <property type="entry name" value="MFS_trans_sf"/>
</dbReference>
<keyword evidence="4 6" id="KW-1133">Transmembrane helix</keyword>
<evidence type="ECO:0000256" key="2">
    <source>
        <dbReference type="ARBA" id="ARBA00022448"/>
    </source>
</evidence>
<feature type="transmembrane region" description="Helical" evidence="6">
    <location>
        <begin position="106"/>
        <end position="125"/>
    </location>
</feature>
<keyword evidence="5 6" id="KW-0472">Membrane</keyword>
<keyword evidence="2" id="KW-0813">Transport</keyword>
<keyword evidence="3 6" id="KW-0812">Transmembrane</keyword>
<reference evidence="8 9" key="1">
    <citation type="submission" date="2015-07" db="EMBL/GenBank/DDBJ databases">
        <title>Emmonsia species relationships and genome sequence.</title>
        <authorList>
            <consortium name="The Broad Institute Genomics Platform"/>
            <person name="Cuomo C.A."/>
            <person name="Munoz J.F."/>
            <person name="Imamovic A."/>
            <person name="Priest M.E."/>
            <person name="Young S."/>
            <person name="Clay O.K."/>
            <person name="McEwen J.G."/>
        </authorList>
    </citation>
    <scope>NUCLEOTIDE SEQUENCE [LARGE SCALE GENOMIC DNA]</scope>
    <source>
        <strain evidence="8 9">UAMH 9510</strain>
    </source>
</reference>
<gene>
    <name evidence="8" type="ORF">AJ78_05036</name>
</gene>
<evidence type="ECO:0000256" key="5">
    <source>
        <dbReference type="ARBA" id="ARBA00023136"/>
    </source>
</evidence>
<dbReference type="GO" id="GO:0016020">
    <property type="term" value="C:membrane"/>
    <property type="evidence" value="ECO:0007669"/>
    <property type="project" value="UniProtKB-SubCell"/>
</dbReference>
<evidence type="ECO:0000256" key="4">
    <source>
        <dbReference type="ARBA" id="ARBA00022989"/>
    </source>
</evidence>
<dbReference type="EMBL" id="LGRN01000207">
    <property type="protein sequence ID" value="OJD14639.1"/>
    <property type="molecule type" value="Genomic_DNA"/>
</dbReference>
<dbReference type="OrthoDB" id="2985014at2759"/>
<feature type="transmembrane region" description="Helical" evidence="6">
    <location>
        <begin position="317"/>
        <end position="337"/>
    </location>
</feature>
<feature type="transmembrane region" description="Helical" evidence="6">
    <location>
        <begin position="343"/>
        <end position="361"/>
    </location>
</feature>
<feature type="transmembrane region" description="Helical" evidence="6">
    <location>
        <begin position="284"/>
        <end position="310"/>
    </location>
</feature>
<evidence type="ECO:0000256" key="6">
    <source>
        <dbReference type="SAM" id="Phobius"/>
    </source>
</evidence>
<dbReference type="VEuPathDB" id="FungiDB:AJ78_05036"/>
<dbReference type="AlphaFoldDB" id="A0A1J9QES8"/>
<dbReference type="Proteomes" id="UP000182235">
    <property type="component" value="Unassembled WGS sequence"/>
</dbReference>
<evidence type="ECO:0000313" key="8">
    <source>
        <dbReference type="EMBL" id="OJD14639.1"/>
    </source>
</evidence>
<evidence type="ECO:0000256" key="1">
    <source>
        <dbReference type="ARBA" id="ARBA00004141"/>
    </source>
</evidence>
<feature type="domain" description="Major facilitator superfamily (MFS) profile" evidence="7">
    <location>
        <begin position="39"/>
        <end position="467"/>
    </location>
</feature>
<sequence length="467" mass="52494">MSFKKSQDIQPSELSGDNYSNDWGARAERTARLKVDCSVLPLLFLGLIVFQLDRMNLASALTGGFARDIRIDQNTVNFGNQLMFLGIVLLEIPSNLLLQRIGPRKWIAAQLFAFGLVATLQIFLVDRNGFLVSRSILGLCEAGYIPGGIYTLSTWYTKPELAKRVAIFFFGMFGGNAISPLLGAGLLKLDGKRGISGWQWIFLIEGVFTIVVSILILLFLPGSPDNPRPLGSKGFVRFTEDEITSLQRRLEYDDSKKKGGSQGLQIPLRLVWKTILYYRRWPHFISTAFVFSTWSPLTTYSPSIIMALGFDRIQANALCAIGGFSSLAVVFFFAWLSDRTDKRGLTVMVAIFCYLIILIVTKSIHSQVGKWSRFGLWTAINGFAVGYHPIHNAWVQVNCKDPGERSISIAGNERDIWSNGWYTNISSRRHSVLFARPRYHDHSRGLWFHHGRLAGGRLRRSQPTGEK</sequence>
<comment type="caution">
    <text evidence="8">The sequence shown here is derived from an EMBL/GenBank/DDBJ whole genome shotgun (WGS) entry which is preliminary data.</text>
</comment>
<dbReference type="SUPFAM" id="SSF103473">
    <property type="entry name" value="MFS general substrate transporter"/>
    <property type="match status" value="1"/>
</dbReference>
<organism evidence="8 9">
    <name type="scientific">Emergomyces pasteurianus Ep9510</name>
    <dbReference type="NCBI Taxonomy" id="1447872"/>
    <lineage>
        <taxon>Eukaryota</taxon>
        <taxon>Fungi</taxon>
        <taxon>Dikarya</taxon>
        <taxon>Ascomycota</taxon>
        <taxon>Pezizomycotina</taxon>
        <taxon>Eurotiomycetes</taxon>
        <taxon>Eurotiomycetidae</taxon>
        <taxon>Onygenales</taxon>
        <taxon>Ajellomycetaceae</taxon>
        <taxon>Emergomyces</taxon>
    </lineage>
</organism>
<name>A0A1J9QES8_9EURO</name>
<dbReference type="PANTHER" id="PTHR43791">
    <property type="entry name" value="PERMEASE-RELATED"/>
    <property type="match status" value="1"/>
</dbReference>
<dbReference type="Gene3D" id="1.20.1250.20">
    <property type="entry name" value="MFS general substrate transporter like domains"/>
    <property type="match status" value="2"/>
</dbReference>
<accession>A0A1J9QES8</accession>
<dbReference type="InterPro" id="IPR020846">
    <property type="entry name" value="MFS_dom"/>
</dbReference>
<evidence type="ECO:0000259" key="7">
    <source>
        <dbReference type="PROSITE" id="PS50850"/>
    </source>
</evidence>
<dbReference type="STRING" id="1447872.A0A1J9QES8"/>
<dbReference type="PROSITE" id="PS50850">
    <property type="entry name" value="MFS"/>
    <property type="match status" value="1"/>
</dbReference>
<evidence type="ECO:0000313" key="9">
    <source>
        <dbReference type="Proteomes" id="UP000182235"/>
    </source>
</evidence>
<proteinExistence type="predicted"/>